<name>A0AAV8U4I2_9ROSI</name>
<dbReference type="PANTHER" id="PTHR47434:SF1">
    <property type="entry name" value="PROTEIN PTST HOMOLOG 2, CHLOROPLASTIC"/>
    <property type="match status" value="1"/>
</dbReference>
<reference evidence="3 4" key="1">
    <citation type="submission" date="2021-09" db="EMBL/GenBank/DDBJ databases">
        <title>Genomic insights and catalytic innovation underlie evolution of tropane alkaloids biosynthesis.</title>
        <authorList>
            <person name="Wang Y.-J."/>
            <person name="Tian T."/>
            <person name="Huang J.-P."/>
            <person name="Huang S.-X."/>
        </authorList>
    </citation>
    <scope>NUCLEOTIDE SEQUENCE [LARGE SCALE GENOMIC DNA]</scope>
    <source>
        <strain evidence="3">KIB-2018</strain>
        <tissue evidence="3">Leaf</tissue>
    </source>
</reference>
<feature type="domain" description="AMP-activated protein kinase glycogen-binding" evidence="2">
    <location>
        <begin position="474"/>
        <end position="547"/>
    </location>
</feature>
<comment type="caution">
    <text evidence="3">The sequence shown here is derived from an EMBL/GenBank/DDBJ whole genome shotgun (WGS) entry which is preliminary data.</text>
</comment>
<dbReference type="CDD" id="cd02859">
    <property type="entry name" value="E_set_AMPKbeta_like_N"/>
    <property type="match status" value="1"/>
</dbReference>
<evidence type="ECO:0000256" key="1">
    <source>
        <dbReference type="SAM" id="MobiDB-lite"/>
    </source>
</evidence>
<dbReference type="InterPro" id="IPR013783">
    <property type="entry name" value="Ig-like_fold"/>
</dbReference>
<keyword evidence="4" id="KW-1185">Reference proteome</keyword>
<dbReference type="Pfam" id="PF16561">
    <property type="entry name" value="AMPK1_CBM"/>
    <property type="match status" value="1"/>
</dbReference>
<evidence type="ECO:0000313" key="4">
    <source>
        <dbReference type="Proteomes" id="UP001159364"/>
    </source>
</evidence>
<organism evidence="3 4">
    <name type="scientific">Erythroxylum novogranatense</name>
    <dbReference type="NCBI Taxonomy" id="1862640"/>
    <lineage>
        <taxon>Eukaryota</taxon>
        <taxon>Viridiplantae</taxon>
        <taxon>Streptophyta</taxon>
        <taxon>Embryophyta</taxon>
        <taxon>Tracheophyta</taxon>
        <taxon>Spermatophyta</taxon>
        <taxon>Magnoliopsida</taxon>
        <taxon>eudicotyledons</taxon>
        <taxon>Gunneridae</taxon>
        <taxon>Pentapetalae</taxon>
        <taxon>rosids</taxon>
        <taxon>fabids</taxon>
        <taxon>Malpighiales</taxon>
        <taxon>Erythroxylaceae</taxon>
        <taxon>Erythroxylum</taxon>
    </lineage>
</organism>
<dbReference type="GO" id="GO:0009507">
    <property type="term" value="C:chloroplast"/>
    <property type="evidence" value="ECO:0007669"/>
    <property type="project" value="UniProtKB-ARBA"/>
</dbReference>
<accession>A0AAV8U4I2</accession>
<dbReference type="EMBL" id="JAIWQS010000001">
    <property type="protein sequence ID" value="KAJ8773746.1"/>
    <property type="molecule type" value="Genomic_DNA"/>
</dbReference>
<proteinExistence type="predicted"/>
<dbReference type="Proteomes" id="UP001159364">
    <property type="component" value="Linkage Group LG01"/>
</dbReference>
<protein>
    <recommendedName>
        <fullName evidence="2">AMP-activated protein kinase glycogen-binding domain-containing protein</fullName>
    </recommendedName>
</protein>
<dbReference type="Gene3D" id="2.60.40.10">
    <property type="entry name" value="Immunoglobulins"/>
    <property type="match status" value="1"/>
</dbReference>
<dbReference type="SUPFAM" id="SSF81296">
    <property type="entry name" value="E set domains"/>
    <property type="match status" value="1"/>
</dbReference>
<dbReference type="AlphaFoldDB" id="A0AAV8U4I2"/>
<dbReference type="InterPro" id="IPR032640">
    <property type="entry name" value="AMPK1_CBM"/>
</dbReference>
<gene>
    <name evidence="3" type="ORF">K2173_006396</name>
</gene>
<dbReference type="InterPro" id="IPR014756">
    <property type="entry name" value="Ig_E-set"/>
</dbReference>
<sequence length="549" mass="61418">MLSFTDSPISFRCWPDSLTHLNTHYCPLSLPECSSRRYTRKKQRRVVSVGFVSMNSLGFVDVKRREYRDSCWDCFGGFVMRCRKGWESEGGSALEAEILEFMENSENPDAFPSKKQLIDAGRLDLVESIVKQGGWLAMGWDLDDHQNQKQEVVSKALLRDRECISPFNQERVSESIEERGSSQARLFLVASASSSGRSLEIAAEDDSGTEGILHRLEKERNRNLGFGLRRKGGSTNVQSNDLKSDWLAGASETGTVAGLTRNNKFGSSSPQNNVVTDTSGKIGSKGTFSSFDGLESSLGPAMWRTWSIQRAGNSNMEFAVDEFPPNATRTESRMGDVVGEILGVREVSGSSLSIKEQFTHEDTSQNDVKSRFQHLELEFSSVLKGSRSNNNGSAVTIGGENSTDDLLKLSDAWEFKENEIMNAQHELRSIRAKLAVLEGKMALAIIDAQKIIEEKQKKVDITRRGLQILRTACVAWPNTASEMLLAGSFDGWTTQRKMERSRTGIFSLYLKLYPGRYEIKFIVDGVWKIDPLRPVVYNYGFENNLLIIT</sequence>
<evidence type="ECO:0000259" key="2">
    <source>
        <dbReference type="Pfam" id="PF16561"/>
    </source>
</evidence>
<evidence type="ECO:0000313" key="3">
    <source>
        <dbReference type="EMBL" id="KAJ8773746.1"/>
    </source>
</evidence>
<dbReference type="PANTHER" id="PTHR47434">
    <property type="entry name" value="PROTEIN PTST HOMOLOG 3, CHLOROPLASTIC"/>
    <property type="match status" value="1"/>
</dbReference>
<feature type="region of interest" description="Disordered" evidence="1">
    <location>
        <begin position="261"/>
        <end position="280"/>
    </location>
</feature>